<accession>A0A198A8B3</accession>
<name>A0A198A8B3_9BACL</name>
<organism evidence="1 2">
    <name type="scientific">Paenibacillus oryzisoli</name>
    <dbReference type="NCBI Taxonomy" id="1850517"/>
    <lineage>
        <taxon>Bacteria</taxon>
        <taxon>Bacillati</taxon>
        <taxon>Bacillota</taxon>
        <taxon>Bacilli</taxon>
        <taxon>Bacillales</taxon>
        <taxon>Paenibacillaceae</taxon>
        <taxon>Paenibacillus</taxon>
    </lineage>
</organism>
<comment type="caution">
    <text evidence="1">The sequence shown here is derived from an EMBL/GenBank/DDBJ whole genome shotgun (WGS) entry which is preliminary data.</text>
</comment>
<evidence type="ECO:0000313" key="1">
    <source>
        <dbReference type="EMBL" id="OAS17345.1"/>
    </source>
</evidence>
<sequence>MPFAWLRPQKGAKAARCCPRAPVGPEKGLKVSAEEAQECLSPGYGPKRALKPRGVARGRR</sequence>
<dbReference type="AlphaFoldDB" id="A0A198A8B3"/>
<dbReference type="EMBL" id="LYPB01000072">
    <property type="protein sequence ID" value="OAS17345.1"/>
    <property type="molecule type" value="Genomic_DNA"/>
</dbReference>
<evidence type="ECO:0000313" key="2">
    <source>
        <dbReference type="Proteomes" id="UP000078454"/>
    </source>
</evidence>
<protein>
    <submittedName>
        <fullName evidence="1">Uncharacterized protein</fullName>
    </submittedName>
</protein>
<dbReference type="STRING" id="1850517.A8708_21460"/>
<proteinExistence type="predicted"/>
<keyword evidence="2" id="KW-1185">Reference proteome</keyword>
<dbReference type="Proteomes" id="UP000078454">
    <property type="component" value="Unassembled WGS sequence"/>
</dbReference>
<reference evidence="1 2" key="1">
    <citation type="submission" date="2016-05" db="EMBL/GenBank/DDBJ databases">
        <title>Paenibacillus sp. 1ZS3-15 nov., isolated from the rhizosphere soil.</title>
        <authorList>
            <person name="Zhang X.X."/>
            <person name="Zhang J."/>
        </authorList>
    </citation>
    <scope>NUCLEOTIDE SEQUENCE [LARGE SCALE GENOMIC DNA]</scope>
    <source>
        <strain evidence="1 2">1ZS3-15</strain>
    </source>
</reference>
<gene>
    <name evidence="1" type="ORF">A8708_21460</name>
</gene>